<dbReference type="VEuPathDB" id="FungiDB:MGYG_02280"/>
<dbReference type="OMA" id="YYFKQAP"/>
<sequence>MDIQILSDLHLESPSAYDLFTIPPKARHLALLGDIGNVRDRGFFPFIEIQLRRFQTVFFLLGNHEPYHSSWEESRKQVTNFSQKVSQRKAEGFGTFVFLDRTRYDVSADTTVLGCTLYSHVPTQHEDAVGMGLNDFFQIDGWSVAEHNDAHAGDLAWLNEQVSSITTSEPGRKIVIFTHYGPIAADGRATDPMHIGSPISTGFATDLTSEQCWKSPSICLWAFGHTHFNCDFTLEVEGSTRRILTNQRGYYFKQAPNFDIGRVTNV</sequence>
<keyword evidence="3" id="KW-1185">Reference proteome</keyword>
<dbReference type="AlphaFoldDB" id="E4UQU1"/>
<dbReference type="eggNOG" id="ENOG502RZN8">
    <property type="taxonomic scope" value="Eukaryota"/>
</dbReference>
<dbReference type="Proteomes" id="UP000002669">
    <property type="component" value="Unassembled WGS sequence"/>
</dbReference>
<dbReference type="SUPFAM" id="SSF56300">
    <property type="entry name" value="Metallo-dependent phosphatases"/>
    <property type="match status" value="1"/>
</dbReference>
<reference evidence="3" key="1">
    <citation type="journal article" date="2012" name="MBio">
        <title>Comparative genome analysis of Trichophyton rubrum and related dermatophytes reveals candidate genes involved in infection.</title>
        <authorList>
            <person name="Martinez D.A."/>
            <person name="Oliver B.G."/>
            <person name="Graeser Y."/>
            <person name="Goldberg J.M."/>
            <person name="Li W."/>
            <person name="Martinez-Rossi N.M."/>
            <person name="Monod M."/>
            <person name="Shelest E."/>
            <person name="Barton R.C."/>
            <person name="Birch E."/>
            <person name="Brakhage A.A."/>
            <person name="Chen Z."/>
            <person name="Gurr S.J."/>
            <person name="Heiman D."/>
            <person name="Heitman J."/>
            <person name="Kosti I."/>
            <person name="Rossi A."/>
            <person name="Saif S."/>
            <person name="Samalova M."/>
            <person name="Saunders C.W."/>
            <person name="Shea T."/>
            <person name="Summerbell R.C."/>
            <person name="Xu J."/>
            <person name="Young S."/>
            <person name="Zeng Q."/>
            <person name="Birren B.W."/>
            <person name="Cuomo C.A."/>
            <person name="White T.C."/>
        </authorList>
    </citation>
    <scope>NUCLEOTIDE SEQUENCE [LARGE SCALE GENOMIC DNA]</scope>
    <source>
        <strain evidence="3">ATCC MYA-4604 / CBS 118893</strain>
    </source>
</reference>
<dbReference type="Pfam" id="PF00149">
    <property type="entry name" value="Metallophos"/>
    <property type="match status" value="1"/>
</dbReference>
<dbReference type="InterPro" id="IPR004843">
    <property type="entry name" value="Calcineurin-like_PHP"/>
</dbReference>
<evidence type="ECO:0000313" key="3">
    <source>
        <dbReference type="Proteomes" id="UP000002669"/>
    </source>
</evidence>
<name>E4UQU1_ARTGP</name>
<dbReference type="GO" id="GO:0016787">
    <property type="term" value="F:hydrolase activity"/>
    <property type="evidence" value="ECO:0007669"/>
    <property type="project" value="InterPro"/>
</dbReference>
<evidence type="ECO:0000313" key="2">
    <source>
        <dbReference type="EMBL" id="EFQ99267.1"/>
    </source>
</evidence>
<feature type="domain" description="Calcineurin-like phosphoesterase" evidence="1">
    <location>
        <begin position="3"/>
        <end position="227"/>
    </location>
</feature>
<gene>
    <name evidence="2" type="ORF">MGYG_02280</name>
</gene>
<dbReference type="EMBL" id="DS989823">
    <property type="protein sequence ID" value="EFQ99267.1"/>
    <property type="molecule type" value="Genomic_DNA"/>
</dbReference>
<dbReference type="PANTHER" id="PTHR37844:SF2">
    <property type="entry name" value="SER_THR PROTEIN PHOSPHATASE SUPERFAMILY (AFU_ORTHOLOGUE AFUA_1G14840)"/>
    <property type="match status" value="1"/>
</dbReference>
<dbReference type="OrthoDB" id="550558at2759"/>
<dbReference type="RefSeq" id="XP_003174750.1">
    <property type="nucleotide sequence ID" value="XM_003174702.1"/>
</dbReference>
<accession>E4UQU1</accession>
<dbReference type="GeneID" id="10030051"/>
<dbReference type="PANTHER" id="PTHR37844">
    <property type="entry name" value="SER/THR PROTEIN PHOSPHATASE SUPERFAMILY (AFU_ORTHOLOGUE AFUA_1G14840)"/>
    <property type="match status" value="1"/>
</dbReference>
<protein>
    <submittedName>
        <fullName evidence="2">Ser/Thr protein phosphatase superfamily protein</fullName>
    </submittedName>
</protein>
<dbReference type="InParanoid" id="E4UQU1"/>
<dbReference type="HOGENOM" id="CLU_060372_0_1_1"/>
<proteinExistence type="predicted"/>
<organism evidence="3">
    <name type="scientific">Arthroderma gypseum (strain ATCC MYA-4604 / CBS 118893)</name>
    <name type="common">Microsporum gypseum</name>
    <dbReference type="NCBI Taxonomy" id="535722"/>
    <lineage>
        <taxon>Eukaryota</taxon>
        <taxon>Fungi</taxon>
        <taxon>Dikarya</taxon>
        <taxon>Ascomycota</taxon>
        <taxon>Pezizomycotina</taxon>
        <taxon>Eurotiomycetes</taxon>
        <taxon>Eurotiomycetidae</taxon>
        <taxon>Onygenales</taxon>
        <taxon>Arthrodermataceae</taxon>
        <taxon>Nannizzia</taxon>
    </lineage>
</organism>
<dbReference type="InterPro" id="IPR029052">
    <property type="entry name" value="Metallo-depent_PP-like"/>
</dbReference>
<evidence type="ECO:0000259" key="1">
    <source>
        <dbReference type="Pfam" id="PF00149"/>
    </source>
</evidence>